<keyword evidence="1" id="KW-1133">Transmembrane helix</keyword>
<proteinExistence type="predicted"/>
<keyword evidence="1" id="KW-0472">Membrane</keyword>
<gene>
    <name evidence="2" type="ORF">GCM10008106_20790</name>
</gene>
<organism evidence="2 3">
    <name type="scientific">Mongoliitalea lutea</name>
    <dbReference type="NCBI Taxonomy" id="849756"/>
    <lineage>
        <taxon>Bacteria</taxon>
        <taxon>Pseudomonadati</taxon>
        <taxon>Bacteroidota</taxon>
        <taxon>Cytophagia</taxon>
        <taxon>Cytophagales</taxon>
        <taxon>Cyclobacteriaceae</taxon>
        <taxon>Mongoliitalea</taxon>
    </lineage>
</organism>
<evidence type="ECO:0000313" key="2">
    <source>
        <dbReference type="EMBL" id="GHB39417.1"/>
    </source>
</evidence>
<keyword evidence="3" id="KW-1185">Reference proteome</keyword>
<evidence type="ECO:0000256" key="1">
    <source>
        <dbReference type="SAM" id="Phobius"/>
    </source>
</evidence>
<protein>
    <submittedName>
        <fullName evidence="2">Uncharacterized protein</fullName>
    </submittedName>
</protein>
<keyword evidence="1" id="KW-0812">Transmembrane</keyword>
<reference evidence="2" key="1">
    <citation type="journal article" date="2014" name="Int. J. Syst. Evol. Microbiol.">
        <title>Complete genome sequence of Corynebacterium casei LMG S-19264T (=DSM 44701T), isolated from a smear-ripened cheese.</title>
        <authorList>
            <consortium name="US DOE Joint Genome Institute (JGI-PGF)"/>
            <person name="Walter F."/>
            <person name="Albersmeier A."/>
            <person name="Kalinowski J."/>
            <person name="Ruckert C."/>
        </authorList>
    </citation>
    <scope>NUCLEOTIDE SEQUENCE</scope>
    <source>
        <strain evidence="2">KCTC 23224</strain>
    </source>
</reference>
<dbReference type="AlphaFoldDB" id="A0A8J3CX62"/>
<name>A0A8J3CX62_9BACT</name>
<accession>A0A8J3CX62</accession>
<evidence type="ECO:0000313" key="3">
    <source>
        <dbReference type="Proteomes" id="UP000642809"/>
    </source>
</evidence>
<reference evidence="2" key="2">
    <citation type="submission" date="2020-09" db="EMBL/GenBank/DDBJ databases">
        <authorList>
            <person name="Sun Q."/>
            <person name="Kim S."/>
        </authorList>
    </citation>
    <scope>NUCLEOTIDE SEQUENCE</scope>
    <source>
        <strain evidence="2">KCTC 23224</strain>
    </source>
</reference>
<comment type="caution">
    <text evidence="2">The sequence shown here is derived from an EMBL/GenBank/DDBJ whole genome shotgun (WGS) entry which is preliminary data.</text>
</comment>
<sequence length="197" mass="23035">MASANSDSFSPEMIRILKIFGISTLVFVFIMSFFNEKRANNSGDESSEMRITDADRLYFRNVRASTFDLEGRNDAKMNIYRHGKRDTSQEKPTLNFAILLNRVVDEAYIFIEPYPEELPLYLKLTSAEGMTSELTFYGGNKFDHFTFAMDFFEKYGEGVQLSMKVQEDWIPILEEEKERDILKTVFSDYFRLINRPN</sequence>
<dbReference type="Proteomes" id="UP000642809">
    <property type="component" value="Unassembled WGS sequence"/>
</dbReference>
<feature type="transmembrane region" description="Helical" evidence="1">
    <location>
        <begin position="16"/>
        <end position="34"/>
    </location>
</feature>
<dbReference type="EMBL" id="BMYF01000011">
    <property type="protein sequence ID" value="GHB39417.1"/>
    <property type="molecule type" value="Genomic_DNA"/>
</dbReference>